<evidence type="ECO:0000256" key="1">
    <source>
        <dbReference type="ARBA" id="ARBA00008416"/>
    </source>
</evidence>
<dbReference type="InterPro" id="IPR014710">
    <property type="entry name" value="RmlC-like_jellyroll"/>
</dbReference>
<evidence type="ECO:0000256" key="3">
    <source>
        <dbReference type="RuleBase" id="RU003457"/>
    </source>
</evidence>
<protein>
    <recommendedName>
        <fullName evidence="8">Quercetin 2,3-dioxygenase</fullName>
    </recommendedName>
</protein>
<dbReference type="SUPFAM" id="SSF51182">
    <property type="entry name" value="RmlC-like cupins"/>
    <property type="match status" value="1"/>
</dbReference>
<dbReference type="InterPro" id="IPR011051">
    <property type="entry name" value="RmlC_Cupin_sf"/>
</dbReference>
<keyword evidence="2" id="KW-0479">Metal-binding</keyword>
<dbReference type="Gene3D" id="2.60.120.10">
    <property type="entry name" value="Jelly Rolls"/>
    <property type="match status" value="2"/>
</dbReference>
<feature type="domain" description="Pirin N-terminal" evidence="4">
    <location>
        <begin position="12"/>
        <end position="119"/>
    </location>
</feature>
<evidence type="ECO:0000313" key="7">
    <source>
        <dbReference type="Proteomes" id="UP000070578"/>
    </source>
</evidence>
<dbReference type="PANTHER" id="PTHR43212:SF3">
    <property type="entry name" value="QUERCETIN 2,3-DIOXYGENASE"/>
    <property type="match status" value="1"/>
</dbReference>
<accession>A0A139BVJ6</accession>
<dbReference type="CDD" id="cd02910">
    <property type="entry name" value="cupin_Yhhw_N"/>
    <property type="match status" value="1"/>
</dbReference>
<feature type="binding site" evidence="2">
    <location>
        <position position="57"/>
    </location>
    <ligand>
        <name>Fe cation</name>
        <dbReference type="ChEBI" id="CHEBI:24875"/>
    </ligand>
</feature>
<evidence type="ECO:0000259" key="5">
    <source>
        <dbReference type="Pfam" id="PF17954"/>
    </source>
</evidence>
<feature type="binding site" evidence="2">
    <location>
        <position position="103"/>
    </location>
    <ligand>
        <name>Fe cation</name>
        <dbReference type="ChEBI" id="CHEBI:24875"/>
    </ligand>
</feature>
<keyword evidence="2" id="KW-0408">Iron</keyword>
<evidence type="ECO:0000313" key="6">
    <source>
        <dbReference type="EMBL" id="KXS32991.1"/>
    </source>
</evidence>
<gene>
    <name evidence="6" type="ORF">AWT59_0918</name>
</gene>
<reference evidence="6 7" key="1">
    <citation type="submission" date="2016-02" db="EMBL/GenBank/DDBJ databases">
        <authorList>
            <person name="Wen L."/>
            <person name="He K."/>
            <person name="Yang H."/>
        </authorList>
    </citation>
    <scope>NUCLEOTIDE SEQUENCE [LARGE SCALE GENOMIC DNA]</scope>
    <source>
        <strain evidence="6">ShG14-8</strain>
    </source>
</reference>
<dbReference type="PIRSF" id="PIRSF006232">
    <property type="entry name" value="Pirin"/>
    <property type="match status" value="1"/>
</dbReference>
<dbReference type="Pfam" id="PF02678">
    <property type="entry name" value="Pirin"/>
    <property type="match status" value="1"/>
</dbReference>
<dbReference type="AlphaFoldDB" id="A0A139BVJ6"/>
<dbReference type="Proteomes" id="UP000070578">
    <property type="component" value="Unassembled WGS sequence"/>
</dbReference>
<sequence>MMVLRKSGERGYAHHGWLESWHSFSFADYRDPAHVHFGPLRVINEDIVQPGTGFGTHGHRDMEILTYVLSGALRHRDSMGHGEDIRYGEVQVMSAGTGVQHSEVNPSQDEAVHLLQIWIIPDKQDLTPGYQQKEFPLQDKQGRWCMLASPDAVQGSLLIHQDARVFAARLDGTETLDYSIAAGRKIYLHVARGSLLANGYALGAGDALMYEDEMKVELSAAKEAEVLLFDMG</sequence>
<feature type="domain" description="Quercetin 2,3-dioxygenase C-terminal cupin" evidence="5">
    <location>
        <begin position="147"/>
        <end position="231"/>
    </location>
</feature>
<evidence type="ECO:0000256" key="2">
    <source>
        <dbReference type="PIRSR" id="PIRSR006232-1"/>
    </source>
</evidence>
<evidence type="ECO:0000259" key="4">
    <source>
        <dbReference type="Pfam" id="PF02678"/>
    </source>
</evidence>
<dbReference type="PANTHER" id="PTHR43212">
    <property type="entry name" value="QUERCETIN 2,3-DIOXYGENASE"/>
    <property type="match status" value="1"/>
</dbReference>
<reference evidence="6 7" key="2">
    <citation type="submission" date="2016-03" db="EMBL/GenBank/DDBJ databases">
        <title>New uncultured bacterium of the family Gallionellaceae from acid mine drainage: description and reconstruction of genome based on metagenomic analysis of microbial community.</title>
        <authorList>
            <person name="Kadnikov V."/>
            <person name="Ivasenko D."/>
            <person name="Beletsky A."/>
            <person name="Mardanov A."/>
            <person name="Danilova E."/>
            <person name="Pimenov N."/>
            <person name="Karnachuk O."/>
            <person name="Ravin N."/>
        </authorList>
    </citation>
    <scope>NUCLEOTIDE SEQUENCE [LARGE SCALE GENOMIC DNA]</scope>
    <source>
        <strain evidence="6">ShG14-8</strain>
    </source>
</reference>
<dbReference type="EMBL" id="LSLI01000014">
    <property type="protein sequence ID" value="KXS32991.1"/>
    <property type="molecule type" value="Genomic_DNA"/>
</dbReference>
<comment type="similarity">
    <text evidence="1 3">Belongs to the pirin family.</text>
</comment>
<dbReference type="InterPro" id="IPR003829">
    <property type="entry name" value="Pirin_N_dom"/>
</dbReference>
<dbReference type="Pfam" id="PF17954">
    <property type="entry name" value="Pirin_C_2"/>
    <property type="match status" value="1"/>
</dbReference>
<organism evidence="6 7">
    <name type="scientific">Candidatus Gallionella acididurans</name>
    <dbReference type="NCBI Taxonomy" id="1796491"/>
    <lineage>
        <taxon>Bacteria</taxon>
        <taxon>Pseudomonadati</taxon>
        <taxon>Pseudomonadota</taxon>
        <taxon>Betaproteobacteria</taxon>
        <taxon>Nitrosomonadales</taxon>
        <taxon>Gallionellaceae</taxon>
        <taxon>Gallionella</taxon>
    </lineage>
</organism>
<proteinExistence type="inferred from homology"/>
<dbReference type="GO" id="GO:0046872">
    <property type="term" value="F:metal ion binding"/>
    <property type="evidence" value="ECO:0007669"/>
    <property type="project" value="UniProtKB-KW"/>
</dbReference>
<dbReference type="PATRIC" id="fig|1796491.3.peg.1005"/>
<feature type="binding site" evidence="2">
    <location>
        <position position="59"/>
    </location>
    <ligand>
        <name>Fe cation</name>
        <dbReference type="ChEBI" id="CHEBI:24875"/>
    </ligand>
</feature>
<dbReference type="InterPro" id="IPR012093">
    <property type="entry name" value="Pirin"/>
</dbReference>
<name>A0A139BVJ6_9PROT</name>
<dbReference type="InterPro" id="IPR041602">
    <property type="entry name" value="Quercetinase_C"/>
</dbReference>
<comment type="caution">
    <text evidence="6">The sequence shown here is derived from an EMBL/GenBank/DDBJ whole genome shotgun (WGS) entry which is preliminary data.</text>
</comment>
<evidence type="ECO:0008006" key="8">
    <source>
        <dbReference type="Google" id="ProtNLM"/>
    </source>
</evidence>
<feature type="binding site" evidence="2">
    <location>
        <position position="101"/>
    </location>
    <ligand>
        <name>Fe cation</name>
        <dbReference type="ChEBI" id="CHEBI:24875"/>
    </ligand>
</feature>
<comment type="cofactor">
    <cofactor evidence="2">
        <name>Fe cation</name>
        <dbReference type="ChEBI" id="CHEBI:24875"/>
    </cofactor>
    <text evidence="2">Binds 1 Fe cation per subunit.</text>
</comment>